<dbReference type="InterPro" id="IPR003615">
    <property type="entry name" value="HNH_nuc"/>
</dbReference>
<dbReference type="AlphaFoldDB" id="A0A9D1H1H0"/>
<protein>
    <submittedName>
        <fullName evidence="2">DUF222 domain-containing protein</fullName>
    </submittedName>
</protein>
<sequence>MEGNAAILEPGRALAAFDAALDQLIHSASDPVGGLLALDHADQTRFLRAFERSRNRMALVDHAVVTASETSNLADHHHMRSTAVMLQSLLNLSGHEAHARIRAAEQLSARVSTTGEPLEARRPTLAAAVAAGQASTTQADQILRGLARLDKLADLTDDQRSSAERVLTTHARLLPARELGRLVDRIRDHIDPDGRLDDHDYLEATRRLEWQVTRDGSLRLEGKLTPATGQKLRAVLEPLARLNDSPQMSDTRSLEQRRHDALDTVLDRTLRAGTTPSVGGMPATVAVTIDHDDLVERTGVARFTDGTVIPTPALLQMADEAAVIPTVLNRAGAVLSQGRSNRLANRDQTLALVTRDRGCTFPGCTTAPEWCQRHHVVAWFDGGHTDLDNLTLVCHYHHHNFARLGWACRMIDGIPWWVPPKGKDPHQTPLQHLRFQRMRT</sequence>
<evidence type="ECO:0000313" key="2">
    <source>
        <dbReference type="EMBL" id="HIT76360.1"/>
    </source>
</evidence>
<evidence type="ECO:0000259" key="1">
    <source>
        <dbReference type="SMART" id="SM00507"/>
    </source>
</evidence>
<dbReference type="CDD" id="cd00085">
    <property type="entry name" value="HNHc"/>
    <property type="match status" value="1"/>
</dbReference>
<dbReference type="InterPro" id="IPR003870">
    <property type="entry name" value="DUF222"/>
</dbReference>
<reference evidence="2" key="2">
    <citation type="journal article" date="2021" name="PeerJ">
        <title>Extensive microbial diversity within the chicken gut microbiome revealed by metagenomics and culture.</title>
        <authorList>
            <person name="Gilroy R."/>
            <person name="Ravi A."/>
            <person name="Getino M."/>
            <person name="Pursley I."/>
            <person name="Horton D.L."/>
            <person name="Alikhan N.F."/>
            <person name="Baker D."/>
            <person name="Gharbi K."/>
            <person name="Hall N."/>
            <person name="Watson M."/>
            <person name="Adriaenssens E.M."/>
            <person name="Foster-Nyarko E."/>
            <person name="Jarju S."/>
            <person name="Secka A."/>
            <person name="Antonio M."/>
            <person name="Oren A."/>
            <person name="Chaudhuri R.R."/>
            <person name="La Ragione R."/>
            <person name="Hildebrand F."/>
            <person name="Pallen M.J."/>
        </authorList>
    </citation>
    <scope>NUCLEOTIDE SEQUENCE</scope>
    <source>
        <strain evidence="2">ChiGjej1B1-24693</strain>
    </source>
</reference>
<dbReference type="SMART" id="SM00507">
    <property type="entry name" value="HNHc"/>
    <property type="match status" value="1"/>
</dbReference>
<evidence type="ECO:0000313" key="3">
    <source>
        <dbReference type="Proteomes" id="UP000886842"/>
    </source>
</evidence>
<proteinExistence type="predicted"/>
<accession>A0A9D1H1H0</accession>
<reference evidence="2" key="1">
    <citation type="submission" date="2020-10" db="EMBL/GenBank/DDBJ databases">
        <authorList>
            <person name="Gilroy R."/>
        </authorList>
    </citation>
    <scope>NUCLEOTIDE SEQUENCE</scope>
    <source>
        <strain evidence="2">ChiGjej1B1-24693</strain>
    </source>
</reference>
<comment type="caution">
    <text evidence="2">The sequence shown here is derived from an EMBL/GenBank/DDBJ whole genome shotgun (WGS) entry which is preliminary data.</text>
</comment>
<dbReference type="Proteomes" id="UP000886842">
    <property type="component" value="Unassembled WGS sequence"/>
</dbReference>
<organism evidence="2 3">
    <name type="scientific">Candidatus Avipropionibacterium avicola</name>
    <dbReference type="NCBI Taxonomy" id="2840701"/>
    <lineage>
        <taxon>Bacteria</taxon>
        <taxon>Bacillati</taxon>
        <taxon>Actinomycetota</taxon>
        <taxon>Actinomycetes</taxon>
        <taxon>Propionibacteriales</taxon>
        <taxon>Propionibacteriaceae</taxon>
        <taxon>Propionibacteriaceae incertae sedis</taxon>
        <taxon>Candidatus Avipropionibacterium</taxon>
    </lineage>
</organism>
<dbReference type="EMBL" id="DVLP01000362">
    <property type="protein sequence ID" value="HIT76360.1"/>
    <property type="molecule type" value="Genomic_DNA"/>
</dbReference>
<name>A0A9D1H1H0_9ACTN</name>
<gene>
    <name evidence="2" type="ORF">IAA98_12315</name>
</gene>
<feature type="domain" description="HNH nuclease" evidence="1">
    <location>
        <begin position="347"/>
        <end position="399"/>
    </location>
</feature>
<dbReference type="Pfam" id="PF02720">
    <property type="entry name" value="DUF222"/>
    <property type="match status" value="1"/>
</dbReference>